<dbReference type="GO" id="GO:0006351">
    <property type="term" value="P:DNA-templated transcription"/>
    <property type="evidence" value="ECO:0007669"/>
    <property type="project" value="InterPro"/>
</dbReference>
<evidence type="ECO:0000256" key="1">
    <source>
        <dbReference type="ARBA" id="ARBA00022679"/>
    </source>
</evidence>
<dbReference type="InterPro" id="IPR001788">
    <property type="entry name" value="RNA-dep_RNA_pol_alsuvir"/>
</dbReference>
<feature type="domain" description="RNA-dependent RNA polymerase alsuviricetes" evidence="3">
    <location>
        <begin position="723"/>
        <end position="1143"/>
    </location>
</feature>
<dbReference type="InterPro" id="IPR043502">
    <property type="entry name" value="DNA/RNA_pol_sf"/>
</dbReference>
<dbReference type="SUPFAM" id="SSF56672">
    <property type="entry name" value="DNA/RNA polymerases"/>
    <property type="match status" value="1"/>
</dbReference>
<dbReference type="Pfam" id="PF00978">
    <property type="entry name" value="RdRP_2"/>
    <property type="match status" value="1"/>
</dbReference>
<sequence>MENSTVKSLTQRMVDGASTEYATPYSGAYDTLDKALGDELDRMVATSRSESSKKHVMLVTEDVSNDTLCLLERAFPAYTKIHHILHTTSAGDVEAMRSCLVHDLFQREAKNLKSIHVGGYADMHVPYGRSVHLETPAMTIMEISRGMRRDSNLEQLFRDYGNLFSKMPKGHMSWEAFYEFESRHPNSRCSMPAKCVKEAEYMLFDVNMIPMCVEQVCASMFQHNCEIADVIVLVENGSMHLGRGYIPGSTVMATYDEGTGDIEYTTDDGIGAEFPNVSRNLLLEWLTTVGRHYCGKTFTLEISQYFGAFVRISVTMIDGIKNMTVKHRVWDMNSKGAEKMRVVRVPKLINEHMDPMSERSYTDYTAVIAEKTYEAARDYAFALKGTDFTRANIRKKINEVNNRVIVKGTSVTIKEVLSPDVVEAVSMEIYLKTFVQNYEASQTASRVMKDQNSMVSFHTSSIWRHLWYASYSTGVRLWEDGTGDAIRALHDKLTAIIQHRTANASTDSHVKPLYEEHTAVLVHPEGGYWRRIVATAAGSALMFMRGLADHHRPNASRRYEVESLPDTSRPSEGFVDVELESEDLDYAHLTVCQQETEEFIDPHSAHEDVLATADKALIRTDAGAEDQQALLYYEECQATMEQVPDDSSRMREEMTVDSAVVSLNELYANTFPQVAAADMSADYDLAAHQGMDFVVNVPYLRMPMDNIVGSYRDVFQSRLNGPNRPTAPTNRCNLLVGVVKRNADPNVLKEPQPFNISDAIIEKFLETRCKPNARQMLADYQANRIDVSMQNWLRWGQRTDGKKVARVLKMLEDCDDFLSERNLSEFNLQFKGKVKPTVNAGAARSFAKFQTIMHYDTDVNAFFSSMFSDLTLRYTALLKETIHVGVRGSDADKRDFLRLHHPWNAKNLTYVQLDMSEYDKSQEIRAREVFDKMHYLLGLTEDNVKRWSHGQHYNVARCMALGIKLVVPLQMKSGVGTTLWGNTMYAQMMAAWMMPKFLYEMGQGDDLYTVMDSADYKPISMVRVAAGVFNMPMKIISQACIATRIGYFCGKFVVYDERRKEIHLLPDPVKAMESLSRPLTTDEAKFDEIYTSYQDRVAAWKTNFNTIQFDRMVASWYEASDLRATRMVDALISLGKNKKDFRKIWCETPTKVL</sequence>
<keyword evidence="4" id="KW-0696">RNA-directed RNA polymerase</keyword>
<evidence type="ECO:0000259" key="3">
    <source>
        <dbReference type="Pfam" id="PF00978"/>
    </source>
</evidence>
<reference evidence="4" key="1">
    <citation type="submission" date="2024-05" db="EMBL/GenBank/DDBJ databases">
        <title>Viruses of myrtle rust.</title>
        <authorList>
            <person name="Gardiner D.M."/>
            <person name="Sawyer A."/>
        </authorList>
    </citation>
    <scope>NUCLEOTIDE SEQUENCE</scope>
    <source>
        <strain evidence="4">Ap_ssRNAvirus5</strain>
    </source>
</reference>
<name>A0AAU7YQG5_9VIRU</name>
<dbReference type="GO" id="GO:0003723">
    <property type="term" value="F:RNA binding"/>
    <property type="evidence" value="ECO:0007669"/>
    <property type="project" value="InterPro"/>
</dbReference>
<keyword evidence="1" id="KW-0808">Transferase</keyword>
<organism evidence="4">
    <name type="scientific">Austropuccinia psidii associated ssRNA virus 1</name>
    <dbReference type="NCBI Taxonomy" id="3180356"/>
    <lineage>
        <taxon>Viruses</taxon>
        <taxon>Riboviria</taxon>
    </lineage>
</organism>
<dbReference type="GO" id="GO:0003968">
    <property type="term" value="F:RNA-directed RNA polymerase activity"/>
    <property type="evidence" value="ECO:0007669"/>
    <property type="project" value="UniProtKB-KW"/>
</dbReference>
<keyword evidence="2" id="KW-0548">Nucleotidyltransferase</keyword>
<accession>A0AAU7YQG5</accession>
<dbReference type="EMBL" id="PP864425">
    <property type="protein sequence ID" value="XCA58065.1"/>
    <property type="molecule type" value="Genomic_RNA"/>
</dbReference>
<evidence type="ECO:0000313" key="4">
    <source>
        <dbReference type="EMBL" id="XCA58065.1"/>
    </source>
</evidence>
<protein>
    <submittedName>
        <fullName evidence="4">RNA-dependent RNA polymerase</fullName>
    </submittedName>
</protein>
<evidence type="ECO:0000256" key="2">
    <source>
        <dbReference type="ARBA" id="ARBA00022695"/>
    </source>
</evidence>
<proteinExistence type="predicted"/>